<dbReference type="OrthoDB" id="3563608at2759"/>
<dbReference type="EMBL" id="PDLM01000001">
    <property type="protein sequence ID" value="RDW89506.1"/>
    <property type="molecule type" value="Genomic_DNA"/>
</dbReference>
<reference evidence="2 3" key="1">
    <citation type="journal article" date="2018" name="IMA Fungus">
        <title>IMA Genome-F 9: Draft genome sequence of Annulohypoxylon stygium, Aspergillus mulundensis, Berkeleyomyces basicola (syn. Thielaviopsis basicola), Ceratocystis smalleyi, two Cercospora beticola strains, Coleophoma cylindrospora, Fusarium fracticaudum, Phialophora cf. hyalina, and Morchella septimelata.</title>
        <authorList>
            <person name="Wingfield B.D."/>
            <person name="Bills G.F."/>
            <person name="Dong Y."/>
            <person name="Huang W."/>
            <person name="Nel W.J."/>
            <person name="Swalarsk-Parry B.S."/>
            <person name="Vaghefi N."/>
            <person name="Wilken P.M."/>
            <person name="An Z."/>
            <person name="de Beer Z.W."/>
            <person name="De Vos L."/>
            <person name="Chen L."/>
            <person name="Duong T.A."/>
            <person name="Gao Y."/>
            <person name="Hammerbacher A."/>
            <person name="Kikkert J.R."/>
            <person name="Li Y."/>
            <person name="Li H."/>
            <person name="Li K."/>
            <person name="Li Q."/>
            <person name="Liu X."/>
            <person name="Ma X."/>
            <person name="Naidoo K."/>
            <person name="Pethybridge S.J."/>
            <person name="Sun J."/>
            <person name="Steenkamp E.T."/>
            <person name="van der Nest M.A."/>
            <person name="van Wyk S."/>
            <person name="Wingfield M.J."/>
            <person name="Xiong C."/>
            <person name="Yue Q."/>
            <person name="Zhang X."/>
        </authorList>
    </citation>
    <scope>NUCLEOTIDE SEQUENCE [LARGE SCALE GENOMIC DNA]</scope>
    <source>
        <strain evidence="2 3">BP6252</strain>
    </source>
</reference>
<dbReference type="Proteomes" id="UP000256645">
    <property type="component" value="Unassembled WGS sequence"/>
</dbReference>
<comment type="caution">
    <text evidence="2">The sequence shown here is derived from an EMBL/GenBank/DDBJ whole genome shotgun (WGS) entry which is preliminary data.</text>
</comment>
<protein>
    <submittedName>
        <fullName evidence="2">Uncharacterized protein</fullName>
    </submittedName>
</protein>
<organism evidence="2 3">
    <name type="scientific">Coleophoma cylindrospora</name>
    <dbReference type="NCBI Taxonomy" id="1849047"/>
    <lineage>
        <taxon>Eukaryota</taxon>
        <taxon>Fungi</taxon>
        <taxon>Dikarya</taxon>
        <taxon>Ascomycota</taxon>
        <taxon>Pezizomycotina</taxon>
        <taxon>Leotiomycetes</taxon>
        <taxon>Helotiales</taxon>
        <taxon>Dermateaceae</taxon>
        <taxon>Coleophoma</taxon>
    </lineage>
</organism>
<keyword evidence="3" id="KW-1185">Reference proteome</keyword>
<gene>
    <name evidence="2" type="ORF">BP6252_01538</name>
</gene>
<proteinExistence type="predicted"/>
<dbReference type="AlphaFoldDB" id="A0A3D8ST81"/>
<feature type="compositionally biased region" description="Low complexity" evidence="1">
    <location>
        <begin position="210"/>
        <end position="222"/>
    </location>
</feature>
<feature type="region of interest" description="Disordered" evidence="1">
    <location>
        <begin position="1"/>
        <end position="44"/>
    </location>
</feature>
<feature type="compositionally biased region" description="Polar residues" evidence="1">
    <location>
        <begin position="1"/>
        <end position="12"/>
    </location>
</feature>
<feature type="region of interest" description="Disordered" evidence="1">
    <location>
        <begin position="205"/>
        <end position="240"/>
    </location>
</feature>
<evidence type="ECO:0000313" key="3">
    <source>
        <dbReference type="Proteomes" id="UP000256645"/>
    </source>
</evidence>
<evidence type="ECO:0000256" key="1">
    <source>
        <dbReference type="SAM" id="MobiDB-lite"/>
    </source>
</evidence>
<sequence length="240" mass="25699">MPSQQFTAQPESQRMEIPLQSAAAAPSVNAEQPRPAEQMTAEPLSMRGGGEGDLCCGMYVSPRRSLVDASCSWADLGCGAAVLVWLASSAASAVVRCQAAGSDSRAVPGGWVLSRDGSEFRNLWEGGCGFNEWGYLLRVKSNHIKSHHINHENPLQPPNHVGVTSCGVRESCLPTPSASNLPYHSHISPPAIPNARKAISLNLELSNNKPSSSPYQLQSMSSRKAGYAKHTSHQRSIGDR</sequence>
<accession>A0A3D8ST81</accession>
<name>A0A3D8ST81_9HELO</name>
<evidence type="ECO:0000313" key="2">
    <source>
        <dbReference type="EMBL" id="RDW89506.1"/>
    </source>
</evidence>